<keyword evidence="14" id="KW-1185">Reference proteome</keyword>
<dbReference type="InterPro" id="IPR000713">
    <property type="entry name" value="Mur_ligase_N"/>
</dbReference>
<dbReference type="Gene3D" id="3.90.190.20">
    <property type="entry name" value="Mur ligase, C-terminal domain"/>
    <property type="match status" value="1"/>
</dbReference>
<dbReference type="InterPro" id="IPR005757">
    <property type="entry name" value="Mpl"/>
</dbReference>
<dbReference type="InterPro" id="IPR004101">
    <property type="entry name" value="Mur_ligase_C"/>
</dbReference>
<comment type="catalytic activity">
    <reaction evidence="9">
        <text>UDP-N-acetyl-alpha-D-muramate + L-alanyl-gamma-D-glutamyl-meso-2,6-diaminopimelate + ATP = UDP-N-acetyl-alpha-D-muramoyl-L-alanyl-gamma-D-glutamyl-meso-2,6-diaminopimelate + ADP + phosphate + H(+)</text>
        <dbReference type="Rhea" id="RHEA:29563"/>
        <dbReference type="ChEBI" id="CHEBI:15378"/>
        <dbReference type="ChEBI" id="CHEBI:30616"/>
        <dbReference type="ChEBI" id="CHEBI:43474"/>
        <dbReference type="ChEBI" id="CHEBI:61401"/>
        <dbReference type="ChEBI" id="CHEBI:70757"/>
        <dbReference type="ChEBI" id="CHEBI:83905"/>
        <dbReference type="ChEBI" id="CHEBI:456216"/>
        <dbReference type="EC" id="6.3.2.45"/>
    </reaction>
</comment>
<comment type="function">
    <text evidence="9">Reutilizes the intact tripeptide L-alanyl-gamma-D-glutamyl-meso-diaminopimelate by linking it to UDP-N-acetylmuramate.</text>
</comment>
<dbReference type="Pfam" id="PF01225">
    <property type="entry name" value="Mur_ligase"/>
    <property type="match status" value="1"/>
</dbReference>
<dbReference type="InterPro" id="IPR050061">
    <property type="entry name" value="MurCDEF_pg_biosynth"/>
</dbReference>
<proteinExistence type="inferred from homology"/>
<evidence type="ECO:0000259" key="12">
    <source>
        <dbReference type="Pfam" id="PF08245"/>
    </source>
</evidence>
<dbReference type="InterPro" id="IPR036565">
    <property type="entry name" value="Mur-like_cat_sf"/>
</dbReference>
<keyword evidence="7 9" id="KW-0131">Cell cycle</keyword>
<dbReference type="Pfam" id="PF08245">
    <property type="entry name" value="Mur_ligase_M"/>
    <property type="match status" value="1"/>
</dbReference>
<accession>A0ABQ6ER26</accession>
<protein>
    <recommendedName>
        <fullName evidence="9">UDP-N-acetylmuramate--L-alanyl-gamma-D-glutamyl-meso-2,6-diaminoheptandioate ligase</fullName>
        <ecNumber evidence="9">6.3.2.45</ecNumber>
    </recommendedName>
    <alternativeName>
        <fullName evidence="9">Murein peptide ligase</fullName>
    </alternativeName>
    <alternativeName>
        <fullName evidence="9">UDP-N-acetylmuramate:L-alanyl-gamma-D-glutamyl-meso-diaminopimelate ligase</fullName>
    </alternativeName>
</protein>
<keyword evidence="3 9" id="KW-0547">Nucleotide-binding</keyword>
<comment type="pathway">
    <text evidence="9">Cell wall biogenesis; peptidoglycan recycling.</text>
</comment>
<evidence type="ECO:0000256" key="9">
    <source>
        <dbReference type="HAMAP-Rule" id="MF_02020"/>
    </source>
</evidence>
<feature type="domain" description="Mur ligase C-terminal" evidence="11">
    <location>
        <begin position="356"/>
        <end position="478"/>
    </location>
</feature>
<evidence type="ECO:0000256" key="6">
    <source>
        <dbReference type="ARBA" id="ARBA00022984"/>
    </source>
</evidence>
<feature type="domain" description="Mur ligase central" evidence="12">
    <location>
        <begin position="151"/>
        <end position="334"/>
    </location>
</feature>
<dbReference type="SUPFAM" id="SSF51984">
    <property type="entry name" value="MurCD N-terminal domain"/>
    <property type="match status" value="1"/>
</dbReference>
<evidence type="ECO:0000313" key="13">
    <source>
        <dbReference type="EMBL" id="GLT15196.1"/>
    </source>
</evidence>
<sequence length="494" mass="54963">MFNFYFSLYPLNSNHTFLCVYGTIQNYRTFIFLDPNSWIGTIVMHIHILGICGTFMGGAAVLARQLGHKVTGCDANVYPPMSTLLESQGIDIIEGFDPSQLNPAPDLVVIGNAMSRGNPCVEYVLNNNLKYTSGPQWLQEFLLHDRWVLAVSGTHGKTTTSSMLSWILEDCGYAPGFLVGGVLGNFGVSARLGESMFFVVEADEYDSAFFDKRSKFVHYHPRTLVMNNLEFDHADIFDDLEAIKRQFHHLVRTVPGNGRILMPSNDDGLQDVIKRGCWSELEYIGDDGHWKAEKVKKDGSHFQVYLDGKHYGDVMWDLVGDHNVNNALMAIAAARHVGVTPDLACEALGKFINTKRRLELKGEVKGIKVYDDFAHHPTAIELTLEGLRNKVGDSKIIAVFEPRSSTMKMGVHKQTLAAAFKHADEVCLYQPSNIQWSVEEVAKQCSQPSYVDDNIDSFVGHIAAQAQSGDQILVMSNGGFEGIHAKLLQALQQK</sequence>
<organism evidence="13 14">
    <name type="scientific">Vibrio algivorus</name>
    <dbReference type="NCBI Taxonomy" id="1667024"/>
    <lineage>
        <taxon>Bacteria</taxon>
        <taxon>Pseudomonadati</taxon>
        <taxon>Pseudomonadota</taxon>
        <taxon>Gammaproteobacteria</taxon>
        <taxon>Vibrionales</taxon>
        <taxon>Vibrionaceae</taxon>
        <taxon>Vibrio</taxon>
    </lineage>
</organism>
<dbReference type="PANTHER" id="PTHR43445:SF5">
    <property type="entry name" value="UDP-N-ACETYLMURAMATE--L-ALANYL-GAMMA-D-GLUTAMYL-MESO-2,6-DIAMINOHEPTANDIOATE LIGASE"/>
    <property type="match status" value="1"/>
</dbReference>
<dbReference type="NCBIfam" id="TIGR01081">
    <property type="entry name" value="mpl"/>
    <property type="match status" value="1"/>
</dbReference>
<evidence type="ECO:0000259" key="10">
    <source>
        <dbReference type="Pfam" id="PF01225"/>
    </source>
</evidence>
<dbReference type="Gene3D" id="3.40.50.720">
    <property type="entry name" value="NAD(P)-binding Rossmann-like Domain"/>
    <property type="match status" value="1"/>
</dbReference>
<dbReference type="InterPro" id="IPR036615">
    <property type="entry name" value="Mur_ligase_C_dom_sf"/>
</dbReference>
<comment type="caution">
    <text evidence="13">The sequence shown here is derived from an EMBL/GenBank/DDBJ whole genome shotgun (WGS) entry which is preliminary data.</text>
</comment>
<keyword evidence="1 9" id="KW-0436">Ligase</keyword>
<dbReference type="Gene3D" id="3.40.1190.10">
    <property type="entry name" value="Mur-like, catalytic domain"/>
    <property type="match status" value="1"/>
</dbReference>
<evidence type="ECO:0000259" key="11">
    <source>
        <dbReference type="Pfam" id="PF02875"/>
    </source>
</evidence>
<keyword evidence="8 9" id="KW-0961">Cell wall biogenesis/degradation</keyword>
<reference evidence="14" key="1">
    <citation type="journal article" date="2019" name="Int. J. Syst. Evol. Microbiol.">
        <title>The Global Catalogue of Microorganisms (GCM) 10K type strain sequencing project: providing services to taxonomists for standard genome sequencing and annotation.</title>
        <authorList>
            <consortium name="The Broad Institute Genomics Platform"/>
            <consortium name="The Broad Institute Genome Sequencing Center for Infectious Disease"/>
            <person name="Wu L."/>
            <person name="Ma J."/>
        </authorList>
    </citation>
    <scope>NUCLEOTIDE SEQUENCE [LARGE SCALE GENOMIC DNA]</scope>
    <source>
        <strain evidence="14">NBRC 111146</strain>
    </source>
</reference>
<keyword evidence="4 9" id="KW-0067">ATP-binding</keyword>
<dbReference type="EMBL" id="BSPV01000006">
    <property type="protein sequence ID" value="GLT15196.1"/>
    <property type="molecule type" value="Genomic_DNA"/>
</dbReference>
<comment type="similarity">
    <text evidence="9">Belongs to the MurCDEF family. Mpl subfamily.</text>
</comment>
<keyword evidence="9" id="KW-0460">Magnesium</keyword>
<dbReference type="EC" id="6.3.2.45" evidence="9"/>
<dbReference type="HAMAP" id="MF_02020">
    <property type="entry name" value="Mpl"/>
    <property type="match status" value="1"/>
</dbReference>
<feature type="binding site" evidence="9">
    <location>
        <begin position="153"/>
        <end position="159"/>
    </location>
    <ligand>
        <name>ATP</name>
        <dbReference type="ChEBI" id="CHEBI:30616"/>
    </ligand>
</feature>
<evidence type="ECO:0000256" key="8">
    <source>
        <dbReference type="ARBA" id="ARBA00023316"/>
    </source>
</evidence>
<comment type="cofactor">
    <cofactor evidence="9">
        <name>Mg(2+)</name>
        <dbReference type="ChEBI" id="CHEBI:18420"/>
    </cofactor>
</comment>
<dbReference type="Pfam" id="PF02875">
    <property type="entry name" value="Mur_ligase_C"/>
    <property type="match status" value="1"/>
</dbReference>
<dbReference type="Proteomes" id="UP001157156">
    <property type="component" value="Unassembled WGS sequence"/>
</dbReference>
<evidence type="ECO:0000256" key="4">
    <source>
        <dbReference type="ARBA" id="ARBA00022840"/>
    </source>
</evidence>
<keyword evidence="2 9" id="KW-0132">Cell division</keyword>
<evidence type="ECO:0000256" key="7">
    <source>
        <dbReference type="ARBA" id="ARBA00023306"/>
    </source>
</evidence>
<name>A0ABQ6ER26_9VIBR</name>
<feature type="domain" description="Mur ligase N-terminal catalytic" evidence="10">
    <location>
        <begin position="45"/>
        <end position="144"/>
    </location>
</feature>
<evidence type="ECO:0000256" key="5">
    <source>
        <dbReference type="ARBA" id="ARBA00022960"/>
    </source>
</evidence>
<dbReference type="InterPro" id="IPR013221">
    <property type="entry name" value="Mur_ligase_cen"/>
</dbReference>
<dbReference type="PANTHER" id="PTHR43445">
    <property type="entry name" value="UDP-N-ACETYLMURAMATE--L-ALANINE LIGASE-RELATED"/>
    <property type="match status" value="1"/>
</dbReference>
<gene>
    <name evidence="9 13" type="primary">mpl</name>
    <name evidence="13" type="ORF">GCM10007931_21710</name>
</gene>
<evidence type="ECO:0000256" key="3">
    <source>
        <dbReference type="ARBA" id="ARBA00022741"/>
    </source>
</evidence>
<dbReference type="SUPFAM" id="SSF53244">
    <property type="entry name" value="MurD-like peptide ligases, peptide-binding domain"/>
    <property type="match status" value="1"/>
</dbReference>
<evidence type="ECO:0000256" key="1">
    <source>
        <dbReference type="ARBA" id="ARBA00022598"/>
    </source>
</evidence>
<dbReference type="SUPFAM" id="SSF53623">
    <property type="entry name" value="MurD-like peptide ligases, catalytic domain"/>
    <property type="match status" value="1"/>
</dbReference>
<evidence type="ECO:0000256" key="2">
    <source>
        <dbReference type="ARBA" id="ARBA00022618"/>
    </source>
</evidence>
<keyword evidence="5 9" id="KW-0133">Cell shape</keyword>
<evidence type="ECO:0000313" key="14">
    <source>
        <dbReference type="Proteomes" id="UP001157156"/>
    </source>
</evidence>
<keyword evidence="6 9" id="KW-0573">Peptidoglycan synthesis</keyword>
<dbReference type="GO" id="GO:0016874">
    <property type="term" value="F:ligase activity"/>
    <property type="evidence" value="ECO:0007669"/>
    <property type="project" value="UniProtKB-KW"/>
</dbReference>